<dbReference type="InterPro" id="IPR016639">
    <property type="entry name" value="GST_Omega/GSH"/>
</dbReference>
<dbReference type="FunFam" id="3.40.30.10:FF:000058">
    <property type="entry name" value="Glutathione S-transferase, omega"/>
    <property type="match status" value="1"/>
</dbReference>
<dbReference type="InterPro" id="IPR036249">
    <property type="entry name" value="Thioredoxin-like_sf"/>
</dbReference>
<dbReference type="AlphaFoldDB" id="A0A3B0X2W9"/>
<reference evidence="2" key="1">
    <citation type="submission" date="2018-06" db="EMBL/GenBank/DDBJ databases">
        <authorList>
            <person name="Zhirakovskaya E."/>
        </authorList>
    </citation>
    <scope>NUCLEOTIDE SEQUENCE</scope>
</reference>
<dbReference type="GO" id="GO:0004364">
    <property type="term" value="F:glutathione transferase activity"/>
    <property type="evidence" value="ECO:0007669"/>
    <property type="project" value="UniProtKB-EC"/>
</dbReference>
<dbReference type="Gene3D" id="3.40.30.10">
    <property type="entry name" value="Glutaredoxin"/>
    <property type="match status" value="1"/>
</dbReference>
<dbReference type="InterPro" id="IPR010987">
    <property type="entry name" value="Glutathione-S-Trfase_C-like"/>
</dbReference>
<dbReference type="Gene3D" id="1.20.1050.10">
    <property type="match status" value="1"/>
</dbReference>
<dbReference type="PROSITE" id="PS50405">
    <property type="entry name" value="GST_CTER"/>
    <property type="match status" value="1"/>
</dbReference>
<dbReference type="EMBL" id="UOFI01000023">
    <property type="protein sequence ID" value="VAW62615.1"/>
    <property type="molecule type" value="Genomic_DNA"/>
</dbReference>
<dbReference type="CDD" id="cd03190">
    <property type="entry name" value="GST_C_Omega_like"/>
    <property type="match status" value="1"/>
</dbReference>
<dbReference type="PANTHER" id="PTHR32419">
    <property type="entry name" value="GLUTATHIONYL-HYDROQUINONE REDUCTASE"/>
    <property type="match status" value="1"/>
</dbReference>
<feature type="domain" description="GST C-terminal" evidence="1">
    <location>
        <begin position="172"/>
        <end position="299"/>
    </location>
</feature>
<dbReference type="SUPFAM" id="SSF47616">
    <property type="entry name" value="GST C-terminal domain-like"/>
    <property type="match status" value="1"/>
</dbReference>
<evidence type="ECO:0000259" key="1">
    <source>
        <dbReference type="PROSITE" id="PS50405"/>
    </source>
</evidence>
<dbReference type="InterPro" id="IPR047047">
    <property type="entry name" value="GST_Omega-like_C"/>
</dbReference>
<proteinExistence type="predicted"/>
<dbReference type="PANTHER" id="PTHR32419:SF6">
    <property type="entry name" value="GLUTATHIONE S-TRANSFERASE OMEGA-LIKE 1-RELATED"/>
    <property type="match status" value="1"/>
</dbReference>
<dbReference type="Pfam" id="PF13410">
    <property type="entry name" value="GST_C_2"/>
    <property type="match status" value="1"/>
</dbReference>
<dbReference type="SFLD" id="SFLDG01148">
    <property type="entry name" value="Xi_(cytGST)"/>
    <property type="match status" value="1"/>
</dbReference>
<dbReference type="InterPro" id="IPR004045">
    <property type="entry name" value="Glutathione_S-Trfase_N"/>
</dbReference>
<dbReference type="InterPro" id="IPR040079">
    <property type="entry name" value="Glutathione_S-Trfase"/>
</dbReference>
<accession>A0A3B0X2W9</accession>
<protein>
    <submittedName>
        <fullName evidence="2">Glutathione S-transferase, omega</fullName>
        <ecNumber evidence="2">2.5.1.18</ecNumber>
    </submittedName>
</protein>
<dbReference type="GO" id="GO:0005737">
    <property type="term" value="C:cytoplasm"/>
    <property type="evidence" value="ECO:0007669"/>
    <property type="project" value="TreeGrafter"/>
</dbReference>
<organism evidence="2">
    <name type="scientific">hydrothermal vent metagenome</name>
    <dbReference type="NCBI Taxonomy" id="652676"/>
    <lineage>
        <taxon>unclassified sequences</taxon>
        <taxon>metagenomes</taxon>
        <taxon>ecological metagenomes</taxon>
    </lineage>
</organism>
<evidence type="ECO:0000313" key="2">
    <source>
        <dbReference type="EMBL" id="VAW62615.1"/>
    </source>
</evidence>
<name>A0A3B0X2W9_9ZZZZ</name>
<sequence>MMKEKTAWLPTNDNTGEFKRKDSEFRHWITADGTRGVSGESGFKAETGRYHLYVSLACPWAHRTLIFRQLKALENHISVSVVHPDMPDNDWTFQHDKESEQLYGTTGDTLYNSEFLSQRYAESADNYTAIVSVPVLWDKRLKCIVNNESSEIIRMFNSAFDELTGNNLDFYPEHLHSEIEEINELIYHDINNGVYKTGFASTQKAYENNCKKLFYALDKIESILGKNRYLIGNQVTEADWRLLPTLLRFDAVYHTHFKCNVRLLQEYENIYNYMLELYQYGKVRKTFNMAHIKRHYYASHLSINPSGIVALSADQDWCVAHNRGKFGSRHQ</sequence>
<gene>
    <name evidence="2" type="ORF">MNBD_GAMMA09-3799</name>
</gene>
<dbReference type="EC" id="2.5.1.18" evidence="2"/>
<dbReference type="SFLD" id="SFLDG01206">
    <property type="entry name" value="Xi.1"/>
    <property type="match status" value="1"/>
</dbReference>
<dbReference type="SFLD" id="SFLDS00019">
    <property type="entry name" value="Glutathione_Transferase_(cytos"/>
    <property type="match status" value="1"/>
</dbReference>
<keyword evidence="2" id="KW-0808">Transferase</keyword>
<dbReference type="InterPro" id="IPR036282">
    <property type="entry name" value="Glutathione-S-Trfase_C_sf"/>
</dbReference>
<dbReference type="Pfam" id="PF13409">
    <property type="entry name" value="GST_N_2"/>
    <property type="match status" value="1"/>
</dbReference>
<dbReference type="SUPFAM" id="SSF52833">
    <property type="entry name" value="Thioredoxin-like"/>
    <property type="match status" value="1"/>
</dbReference>
<dbReference type="PIRSF" id="PIRSF015753">
    <property type="entry name" value="GST"/>
    <property type="match status" value="1"/>
</dbReference>